<keyword evidence="8" id="KW-1003">Cell membrane</keyword>
<dbReference type="PROSITE" id="PS00389">
    <property type="entry name" value="ATPASE_DELTA"/>
    <property type="match status" value="1"/>
</dbReference>
<accession>A0ABT9VZQ3</accession>
<dbReference type="NCBIfam" id="NF004402">
    <property type="entry name" value="PRK05758.2-2"/>
    <property type="match status" value="1"/>
</dbReference>
<comment type="subcellular location">
    <subcellularLocation>
        <location evidence="8">Cell membrane</location>
        <topology evidence="8">Peripheral membrane protein</topology>
    </subcellularLocation>
    <subcellularLocation>
        <location evidence="1">Membrane</location>
    </subcellularLocation>
</comment>
<evidence type="ECO:0000256" key="5">
    <source>
        <dbReference type="ARBA" id="ARBA00023136"/>
    </source>
</evidence>
<reference evidence="10 11" key="1">
    <citation type="submission" date="2023-07" db="EMBL/GenBank/DDBJ databases">
        <title>Genomic Encyclopedia of Type Strains, Phase IV (KMG-IV): sequencing the most valuable type-strain genomes for metagenomic binning, comparative biology and taxonomic classification.</title>
        <authorList>
            <person name="Goeker M."/>
        </authorList>
    </citation>
    <scope>NUCLEOTIDE SEQUENCE [LARGE SCALE GENOMIC DNA]</scope>
    <source>
        <strain evidence="10 11">DSM 12751</strain>
    </source>
</reference>
<keyword evidence="9" id="KW-0175">Coiled coil</keyword>
<evidence type="ECO:0000313" key="11">
    <source>
        <dbReference type="Proteomes" id="UP001235840"/>
    </source>
</evidence>
<evidence type="ECO:0000256" key="6">
    <source>
        <dbReference type="ARBA" id="ARBA00023196"/>
    </source>
</evidence>
<keyword evidence="4 8" id="KW-0406">Ion transport</keyword>
<dbReference type="RefSeq" id="WP_307394689.1">
    <property type="nucleotide sequence ID" value="NZ_BAAADK010000020.1"/>
</dbReference>
<dbReference type="SUPFAM" id="SSF47928">
    <property type="entry name" value="N-terminal domain of the delta subunit of the F1F0-ATP synthase"/>
    <property type="match status" value="1"/>
</dbReference>
<evidence type="ECO:0000256" key="7">
    <source>
        <dbReference type="ARBA" id="ARBA00023310"/>
    </source>
</evidence>
<dbReference type="InterPro" id="IPR026015">
    <property type="entry name" value="ATP_synth_OSCP/delta_N_sf"/>
</dbReference>
<sequence length="179" mass="20647">MSAVGRRYAKALYELARDKNQLDTIEEELQKIEQVFAENPLFLKFLHSPQIARETKIEQLTTIFKDQISATMLQFITLLIERNREDEIESVFEYYVYFANRERGLADAYVTSTKPLTDDEKQGLVDHFSKKLNKKIRITNHVDSSILGGVIVKIGDSLYDGSVSGKLHRFKRRVVTSKS</sequence>
<keyword evidence="7 8" id="KW-0066">ATP synthesis</keyword>
<comment type="function">
    <text evidence="8">F(1)F(0) ATP synthase produces ATP from ADP in the presence of a proton or sodium gradient. F-type ATPases consist of two structural domains, F(1) containing the extramembraneous catalytic core and F(0) containing the membrane proton channel, linked together by a central stalk and a peripheral stalk. During catalysis, ATP synthesis in the catalytic domain of F(1) is coupled via a rotary mechanism of the central stalk subunits to proton translocation.</text>
</comment>
<proteinExistence type="inferred from homology"/>
<comment type="similarity">
    <text evidence="8">Belongs to the ATPase delta chain family.</text>
</comment>
<dbReference type="InterPro" id="IPR020781">
    <property type="entry name" value="ATPase_OSCP/d_CS"/>
</dbReference>
<comment type="function">
    <text evidence="8">This protein is part of the stalk that links CF(0) to CF(1). It either transmits conformational changes from CF(0) to CF(1) or is implicated in proton conduction.</text>
</comment>
<evidence type="ECO:0000256" key="4">
    <source>
        <dbReference type="ARBA" id="ARBA00023065"/>
    </source>
</evidence>
<dbReference type="InterPro" id="IPR000711">
    <property type="entry name" value="ATPase_OSCP/dsu"/>
</dbReference>
<dbReference type="Pfam" id="PF00213">
    <property type="entry name" value="OSCP"/>
    <property type="match status" value="1"/>
</dbReference>
<dbReference type="NCBIfam" id="NF004403">
    <property type="entry name" value="PRK05758.2-4"/>
    <property type="match status" value="1"/>
</dbReference>
<gene>
    <name evidence="8" type="primary">atpH</name>
    <name evidence="10" type="ORF">J2S11_002370</name>
</gene>
<dbReference type="Gene3D" id="1.10.520.20">
    <property type="entry name" value="N-terminal domain of the delta subunit of the F1F0-ATP synthase"/>
    <property type="match status" value="1"/>
</dbReference>
<organism evidence="10 11">
    <name type="scientific">Caldalkalibacillus horti</name>
    <dbReference type="NCBI Taxonomy" id="77523"/>
    <lineage>
        <taxon>Bacteria</taxon>
        <taxon>Bacillati</taxon>
        <taxon>Bacillota</taxon>
        <taxon>Bacilli</taxon>
        <taxon>Bacillales</taxon>
        <taxon>Bacillaceae</taxon>
        <taxon>Caldalkalibacillus</taxon>
    </lineage>
</organism>
<dbReference type="HAMAP" id="MF_01416">
    <property type="entry name" value="ATP_synth_delta_bact"/>
    <property type="match status" value="1"/>
</dbReference>
<evidence type="ECO:0000256" key="3">
    <source>
        <dbReference type="ARBA" id="ARBA00022781"/>
    </source>
</evidence>
<feature type="coiled-coil region" evidence="9">
    <location>
        <begin position="8"/>
        <end position="35"/>
    </location>
</feature>
<comment type="caution">
    <text evidence="10">The sequence shown here is derived from an EMBL/GenBank/DDBJ whole genome shotgun (WGS) entry which is preliminary data.</text>
</comment>
<dbReference type="PRINTS" id="PR00125">
    <property type="entry name" value="ATPASEDELTA"/>
</dbReference>
<keyword evidence="3 8" id="KW-0375">Hydrogen ion transport</keyword>
<dbReference type="NCBIfam" id="TIGR01145">
    <property type="entry name" value="ATP_synt_delta"/>
    <property type="match status" value="1"/>
</dbReference>
<dbReference type="Proteomes" id="UP001235840">
    <property type="component" value="Unassembled WGS sequence"/>
</dbReference>
<evidence type="ECO:0000256" key="8">
    <source>
        <dbReference type="HAMAP-Rule" id="MF_01416"/>
    </source>
</evidence>
<evidence type="ECO:0000313" key="10">
    <source>
        <dbReference type="EMBL" id="MDQ0166466.1"/>
    </source>
</evidence>
<evidence type="ECO:0000256" key="1">
    <source>
        <dbReference type="ARBA" id="ARBA00004370"/>
    </source>
</evidence>
<evidence type="ECO:0000256" key="2">
    <source>
        <dbReference type="ARBA" id="ARBA00022448"/>
    </source>
</evidence>
<keyword evidence="6 8" id="KW-0139">CF(1)</keyword>
<keyword evidence="11" id="KW-1185">Reference proteome</keyword>
<keyword evidence="5 8" id="KW-0472">Membrane</keyword>
<name>A0ABT9VZQ3_9BACI</name>
<dbReference type="EMBL" id="JAUSTY010000008">
    <property type="protein sequence ID" value="MDQ0166466.1"/>
    <property type="molecule type" value="Genomic_DNA"/>
</dbReference>
<keyword evidence="2 8" id="KW-0813">Transport</keyword>
<protein>
    <recommendedName>
        <fullName evidence="8">ATP synthase subunit delta</fullName>
    </recommendedName>
    <alternativeName>
        <fullName evidence="8">ATP synthase F(1) sector subunit delta</fullName>
    </alternativeName>
    <alternativeName>
        <fullName evidence="8">F-type ATPase subunit delta</fullName>
        <shortName evidence="8">F-ATPase subunit delta</shortName>
    </alternativeName>
</protein>
<dbReference type="PANTHER" id="PTHR11910">
    <property type="entry name" value="ATP SYNTHASE DELTA CHAIN"/>
    <property type="match status" value="1"/>
</dbReference>
<evidence type="ECO:0000256" key="9">
    <source>
        <dbReference type="SAM" id="Coils"/>
    </source>
</evidence>